<keyword evidence="6 8" id="KW-0472">Membrane</keyword>
<accession>A0A3D8PWM9</accession>
<keyword evidence="3 8" id="KW-0812">Transmembrane</keyword>
<dbReference type="RefSeq" id="WP_115748650.1">
    <property type="nucleotide sequence ID" value="NZ_PIOD01000005.1"/>
</dbReference>
<evidence type="ECO:0000313" key="9">
    <source>
        <dbReference type="EMBL" id="RDW20536.1"/>
    </source>
</evidence>
<dbReference type="AlphaFoldDB" id="A0A3D8PWM9"/>
<protein>
    <recommendedName>
        <fullName evidence="8">Putative manganese efflux pump MntP</fullName>
    </recommendedName>
</protein>
<evidence type="ECO:0000256" key="5">
    <source>
        <dbReference type="ARBA" id="ARBA00023065"/>
    </source>
</evidence>
<dbReference type="GO" id="GO:0005384">
    <property type="term" value="F:manganese ion transmembrane transporter activity"/>
    <property type="evidence" value="ECO:0007669"/>
    <property type="project" value="UniProtKB-UniRule"/>
</dbReference>
<keyword evidence="7 8" id="KW-0464">Manganese</keyword>
<evidence type="ECO:0000256" key="4">
    <source>
        <dbReference type="ARBA" id="ARBA00022989"/>
    </source>
</evidence>
<comment type="caution">
    <text evidence="9">The sequence shown here is derived from an EMBL/GenBank/DDBJ whole genome shotgun (WGS) entry which is preliminary data.</text>
</comment>
<dbReference type="HAMAP" id="MF_01521">
    <property type="entry name" value="MntP_pump"/>
    <property type="match status" value="1"/>
</dbReference>
<gene>
    <name evidence="8" type="primary">mntP</name>
    <name evidence="9" type="ORF">CWR45_04685</name>
</gene>
<evidence type="ECO:0000256" key="6">
    <source>
        <dbReference type="ARBA" id="ARBA00023136"/>
    </source>
</evidence>
<dbReference type="Proteomes" id="UP000256520">
    <property type="component" value="Unassembled WGS sequence"/>
</dbReference>
<comment type="similarity">
    <text evidence="8">Belongs to the MntP (TC 9.B.29) family.</text>
</comment>
<name>A0A3D8PWM9_9BACI</name>
<evidence type="ECO:0000313" key="10">
    <source>
        <dbReference type="Proteomes" id="UP000256520"/>
    </source>
</evidence>
<feature type="transmembrane region" description="Helical" evidence="8">
    <location>
        <begin position="6"/>
        <end position="28"/>
    </location>
</feature>
<evidence type="ECO:0000256" key="7">
    <source>
        <dbReference type="ARBA" id="ARBA00023211"/>
    </source>
</evidence>
<evidence type="ECO:0000256" key="1">
    <source>
        <dbReference type="ARBA" id="ARBA00022448"/>
    </source>
</evidence>
<proteinExistence type="inferred from homology"/>
<dbReference type="InterPro" id="IPR022929">
    <property type="entry name" value="Put_MntP"/>
</dbReference>
<comment type="function">
    <text evidence="8">Probably functions as a manganese efflux pump.</text>
</comment>
<dbReference type="PANTHER" id="PTHR35529">
    <property type="entry name" value="MANGANESE EFFLUX PUMP MNTP-RELATED"/>
    <property type="match status" value="1"/>
</dbReference>
<feature type="transmembrane region" description="Helical" evidence="8">
    <location>
        <begin position="166"/>
        <end position="183"/>
    </location>
</feature>
<evidence type="ECO:0000256" key="8">
    <source>
        <dbReference type="HAMAP-Rule" id="MF_01521"/>
    </source>
</evidence>
<comment type="subcellular location">
    <subcellularLocation>
        <location evidence="8">Cell membrane</location>
        <topology evidence="8">Multi-pass membrane protein</topology>
    </subcellularLocation>
</comment>
<dbReference type="OrthoDB" id="1679700at2"/>
<reference evidence="10" key="1">
    <citation type="submission" date="2017-11" db="EMBL/GenBank/DDBJ databases">
        <authorList>
            <person name="Zhu W."/>
        </authorList>
    </citation>
    <scope>NUCLEOTIDE SEQUENCE [LARGE SCALE GENOMIC DNA]</scope>
    <source>
        <strain evidence="10">CAU 1051</strain>
    </source>
</reference>
<feature type="transmembrane region" description="Helical" evidence="8">
    <location>
        <begin position="105"/>
        <end position="128"/>
    </location>
</feature>
<feature type="transmembrane region" description="Helical" evidence="8">
    <location>
        <begin position="73"/>
        <end position="93"/>
    </location>
</feature>
<feature type="transmembrane region" description="Helical" evidence="8">
    <location>
        <begin position="40"/>
        <end position="61"/>
    </location>
</feature>
<keyword evidence="4 8" id="KW-1133">Transmembrane helix</keyword>
<keyword evidence="5 8" id="KW-0406">Ion transport</keyword>
<dbReference type="GO" id="GO:0005886">
    <property type="term" value="C:plasma membrane"/>
    <property type="evidence" value="ECO:0007669"/>
    <property type="project" value="UniProtKB-SubCell"/>
</dbReference>
<dbReference type="InterPro" id="IPR003810">
    <property type="entry name" value="Mntp/YtaF"/>
</dbReference>
<feature type="transmembrane region" description="Helical" evidence="8">
    <location>
        <begin position="134"/>
        <end position="154"/>
    </location>
</feature>
<keyword evidence="10" id="KW-1185">Reference proteome</keyword>
<sequence length="184" mass="19762">MSEYFIRELIALIFMAIALGMDAFSLSLAMGMQELRLKRVALIGFTIGIFHILMPFIGILLGKVISGQIGDMTTIAASLLLVAIGAQMIFSAFNHQAKKLIQPYGFGLIIVAFTVSLDSFSIGLSLGLSGAKTFLVLILFGASSTILCWIGMILGRKVHGFLGRYSEILGGSILFGFGLMLLFG</sequence>
<evidence type="ECO:0000256" key="2">
    <source>
        <dbReference type="ARBA" id="ARBA00022475"/>
    </source>
</evidence>
<keyword evidence="2 8" id="KW-1003">Cell membrane</keyword>
<organism evidence="9 10">
    <name type="scientific">Oceanobacillus chungangensis</name>
    <dbReference type="NCBI Taxonomy" id="1229152"/>
    <lineage>
        <taxon>Bacteria</taxon>
        <taxon>Bacillati</taxon>
        <taxon>Bacillota</taxon>
        <taxon>Bacilli</taxon>
        <taxon>Bacillales</taxon>
        <taxon>Bacillaceae</taxon>
        <taxon>Oceanobacillus</taxon>
    </lineage>
</organism>
<dbReference type="PANTHER" id="PTHR35529:SF1">
    <property type="entry name" value="MANGANESE EFFLUX PUMP MNTP-RELATED"/>
    <property type="match status" value="1"/>
</dbReference>
<keyword evidence="1 8" id="KW-0813">Transport</keyword>
<evidence type="ECO:0000256" key="3">
    <source>
        <dbReference type="ARBA" id="ARBA00022692"/>
    </source>
</evidence>
<dbReference type="Pfam" id="PF02659">
    <property type="entry name" value="Mntp"/>
    <property type="match status" value="1"/>
</dbReference>
<dbReference type="EMBL" id="PIOD01000005">
    <property type="protein sequence ID" value="RDW20536.1"/>
    <property type="molecule type" value="Genomic_DNA"/>
</dbReference>